<reference evidence="6 7" key="1">
    <citation type="submission" date="2019-04" db="EMBL/GenBank/DDBJ databases">
        <title>Complete genome sequence of Arthrobacter sp. ZXY-2 associated with effective atrazine degradation and salt adaptation.</title>
        <authorList>
            <person name="Zhao X."/>
        </authorList>
    </citation>
    <scope>NUCLEOTIDE SEQUENCE [LARGE SCALE GENOMIC DNA]</scope>
    <source>
        <strain evidence="7">ZP60</strain>
    </source>
</reference>
<dbReference type="SUPFAM" id="SSF51306">
    <property type="entry name" value="LexA/Signal peptidase"/>
    <property type="match status" value="1"/>
</dbReference>
<dbReference type="GO" id="GO:0016020">
    <property type="term" value="C:membrane"/>
    <property type="evidence" value="ECO:0007669"/>
    <property type="project" value="UniProtKB-SubCell"/>
</dbReference>
<dbReference type="RefSeq" id="WP_015762349.1">
    <property type="nucleotide sequence ID" value="NZ_CP039375.1"/>
</dbReference>
<proteinExistence type="predicted"/>
<evidence type="ECO:0000256" key="4">
    <source>
        <dbReference type="ARBA" id="ARBA00023136"/>
    </source>
</evidence>
<comment type="subcellular location">
    <subcellularLocation>
        <location evidence="1">Membrane</location>
    </subcellularLocation>
</comment>
<dbReference type="NCBIfam" id="TIGR02228">
    <property type="entry name" value="sigpep_I_arch"/>
    <property type="match status" value="1"/>
</dbReference>
<dbReference type="GO" id="GO:0009003">
    <property type="term" value="F:signal peptidase activity"/>
    <property type="evidence" value="ECO:0007669"/>
    <property type="project" value="UniProtKB-EC"/>
</dbReference>
<keyword evidence="2 5" id="KW-0812">Transmembrane</keyword>
<keyword evidence="3 5" id="KW-1133">Transmembrane helix</keyword>
<keyword evidence="6" id="KW-0378">Hydrolase</keyword>
<name>A0A4D6KDP0_9EURY</name>
<dbReference type="EMBL" id="CP039375">
    <property type="protein sequence ID" value="QCD65967.1"/>
    <property type="molecule type" value="Genomic_DNA"/>
</dbReference>
<dbReference type="InterPro" id="IPR001733">
    <property type="entry name" value="Peptidase_S26B"/>
</dbReference>
<dbReference type="InterPro" id="IPR036286">
    <property type="entry name" value="LexA/Signal_pep-like_sf"/>
</dbReference>
<dbReference type="GO" id="GO:0004252">
    <property type="term" value="F:serine-type endopeptidase activity"/>
    <property type="evidence" value="ECO:0007669"/>
    <property type="project" value="InterPro"/>
</dbReference>
<evidence type="ECO:0000313" key="7">
    <source>
        <dbReference type="Proteomes" id="UP000297053"/>
    </source>
</evidence>
<sequence>MSVRATVGTALEVAAIVAVAALVLGAILGQPILFSYVETGSMEPTIDTGDGFVAVPSILAGSVDEGDVIVYEARELQGGGLTTHRVVGETDEGYITKGDANPFTDQDGPEPPVTDDQIVAHALQIDGTVVVIPALGVGVGAVQDGILALQSGFAELVGFGDSLDRQGSGVLLFAVGFVLFALTLVVDDERKRSTDRSRDRPGLLDARTATILLVLAVLVPANAAMLAGGGTQELVVDGDTVAQSPDIVPGDDATWEIGVDNYGLVPIVLVFEGESAGTSVLDEQLTVGPGQAATLSVSATAPEPGEQTVLSVTEYRYLHVLPAPVVATLHERHPLLALAAVNAVLVGVTTLVVSRVVGFRTVRVREGGNASLGTRLRRRLD</sequence>
<dbReference type="InterPro" id="IPR019533">
    <property type="entry name" value="Peptidase_S26"/>
</dbReference>
<gene>
    <name evidence="6" type="ORF">E5139_10070</name>
</gene>
<evidence type="ECO:0000256" key="5">
    <source>
        <dbReference type="SAM" id="Phobius"/>
    </source>
</evidence>
<evidence type="ECO:0000256" key="2">
    <source>
        <dbReference type="ARBA" id="ARBA00022692"/>
    </source>
</evidence>
<accession>A0A4D6KDP0</accession>
<feature type="transmembrane region" description="Helical" evidence="5">
    <location>
        <begin position="169"/>
        <end position="187"/>
    </location>
</feature>
<organism evidence="6 7">
    <name type="scientific">Halomicrobium mukohataei</name>
    <dbReference type="NCBI Taxonomy" id="57705"/>
    <lineage>
        <taxon>Archaea</taxon>
        <taxon>Methanobacteriati</taxon>
        <taxon>Methanobacteriota</taxon>
        <taxon>Stenosarchaea group</taxon>
        <taxon>Halobacteria</taxon>
        <taxon>Halobacteriales</taxon>
        <taxon>Haloarculaceae</taxon>
        <taxon>Halomicrobium</taxon>
    </lineage>
</organism>
<protein>
    <submittedName>
        <fullName evidence="6">Signal peptidase I</fullName>
        <ecNumber evidence="6">3.4.21.89</ecNumber>
    </submittedName>
</protein>
<evidence type="ECO:0000256" key="3">
    <source>
        <dbReference type="ARBA" id="ARBA00022989"/>
    </source>
</evidence>
<dbReference type="KEGG" id="halz:E5139_10070"/>
<feature type="transmembrane region" description="Helical" evidence="5">
    <location>
        <begin position="208"/>
        <end position="227"/>
    </location>
</feature>
<dbReference type="OMA" id="WTVHRVY"/>
<evidence type="ECO:0000313" key="6">
    <source>
        <dbReference type="EMBL" id="QCD65967.1"/>
    </source>
</evidence>
<dbReference type="EC" id="3.4.21.89" evidence="6"/>
<dbReference type="GO" id="GO:0006465">
    <property type="term" value="P:signal peptide processing"/>
    <property type="evidence" value="ECO:0007669"/>
    <property type="project" value="InterPro"/>
</dbReference>
<dbReference type="CDD" id="cd06530">
    <property type="entry name" value="S26_SPase_I"/>
    <property type="match status" value="1"/>
</dbReference>
<dbReference type="AlphaFoldDB" id="A0A4D6KDP0"/>
<dbReference type="GeneID" id="42179284"/>
<evidence type="ECO:0000256" key="1">
    <source>
        <dbReference type="ARBA" id="ARBA00004370"/>
    </source>
</evidence>
<dbReference type="Proteomes" id="UP000297053">
    <property type="component" value="Chromosome"/>
</dbReference>
<keyword evidence="4 5" id="KW-0472">Membrane</keyword>
<feature type="transmembrane region" description="Helical" evidence="5">
    <location>
        <begin position="335"/>
        <end position="357"/>
    </location>
</feature>
<reference evidence="6 7" key="2">
    <citation type="submission" date="2019-04" db="EMBL/GenBank/DDBJ databases">
        <authorList>
            <person name="Yang S."/>
            <person name="Wei W."/>
        </authorList>
    </citation>
    <scope>NUCLEOTIDE SEQUENCE [LARGE SCALE GENOMIC DNA]</scope>
    <source>
        <strain evidence="7">ZP60</strain>
    </source>
</reference>